<dbReference type="RefSeq" id="WP_052723058.1">
    <property type="nucleotide sequence ID" value="NZ_JAFFSY010000001.1"/>
</dbReference>
<evidence type="ECO:0000313" key="6">
    <source>
        <dbReference type="EMBL" id="MCF6773028.1"/>
    </source>
</evidence>
<protein>
    <submittedName>
        <fullName evidence="6">ABC transporter substrate-binding protein</fullName>
    </submittedName>
</protein>
<dbReference type="Proteomes" id="UP001200604">
    <property type="component" value="Unassembled WGS sequence"/>
</dbReference>
<dbReference type="InterPro" id="IPR023765">
    <property type="entry name" value="SBP_5_CS"/>
</dbReference>
<dbReference type="InterPro" id="IPR000914">
    <property type="entry name" value="SBP_5_dom"/>
</dbReference>
<comment type="similarity">
    <text evidence="2">Belongs to the bacterial solute-binding protein 5 family.</text>
</comment>
<dbReference type="SUPFAM" id="SSF53850">
    <property type="entry name" value="Periplasmic binding protein-like II"/>
    <property type="match status" value="1"/>
</dbReference>
<reference evidence="6 7" key="1">
    <citation type="submission" date="2022-01" db="EMBL/GenBank/DDBJ databases">
        <title>Identification and Characterization of Corynebacterium sp.</title>
        <authorList>
            <person name="Luo Q."/>
            <person name="Qu P."/>
            <person name="Chen Q."/>
        </authorList>
    </citation>
    <scope>NUCLEOTIDE SEQUENCE [LARGE SCALE GENOMIC DNA]</scope>
    <source>
        <strain evidence="6 7">MC-12</strain>
    </source>
</reference>
<keyword evidence="7" id="KW-1185">Reference proteome</keyword>
<comment type="caution">
    <text evidence="6">The sequence shown here is derived from an EMBL/GenBank/DDBJ whole genome shotgun (WGS) entry which is preliminary data.</text>
</comment>
<dbReference type="Gene3D" id="3.10.105.10">
    <property type="entry name" value="Dipeptide-binding Protein, Domain 3"/>
    <property type="match status" value="1"/>
</dbReference>
<accession>A0ABS9HGP6</accession>
<dbReference type="GeneID" id="92726337"/>
<keyword evidence="3" id="KW-0813">Transport</keyword>
<comment type="subcellular location">
    <subcellularLocation>
        <location evidence="1">Cell membrane</location>
        <topology evidence="1">Lipid-anchor</topology>
    </subcellularLocation>
</comment>
<dbReference type="PANTHER" id="PTHR30290:SF9">
    <property type="entry name" value="OLIGOPEPTIDE-BINDING PROTEIN APPA"/>
    <property type="match status" value="1"/>
</dbReference>
<dbReference type="InterPro" id="IPR039424">
    <property type="entry name" value="SBP_5"/>
</dbReference>
<dbReference type="PANTHER" id="PTHR30290">
    <property type="entry name" value="PERIPLASMIC BINDING COMPONENT OF ABC TRANSPORTER"/>
    <property type="match status" value="1"/>
</dbReference>
<dbReference type="InterPro" id="IPR030678">
    <property type="entry name" value="Peptide/Ni-bd"/>
</dbReference>
<dbReference type="Gene3D" id="3.90.76.10">
    <property type="entry name" value="Dipeptide-binding Protein, Domain 1"/>
    <property type="match status" value="1"/>
</dbReference>
<keyword evidence="4" id="KW-0732">Signal</keyword>
<name>A0ABS9HGP6_9CORY</name>
<gene>
    <name evidence="6" type="ORF">L3H44_01150</name>
</gene>
<feature type="domain" description="Solute-binding protein family 5" evidence="5">
    <location>
        <begin position="97"/>
        <end position="443"/>
    </location>
</feature>
<dbReference type="Gene3D" id="3.40.190.10">
    <property type="entry name" value="Periplasmic binding protein-like II"/>
    <property type="match status" value="1"/>
</dbReference>
<evidence type="ECO:0000256" key="2">
    <source>
        <dbReference type="ARBA" id="ARBA00005695"/>
    </source>
</evidence>
<evidence type="ECO:0000256" key="4">
    <source>
        <dbReference type="ARBA" id="ARBA00022729"/>
    </source>
</evidence>
<dbReference type="Pfam" id="PF00496">
    <property type="entry name" value="SBP_bac_5"/>
    <property type="match status" value="1"/>
</dbReference>
<sequence length="559" mass="61353">MSRTHSSPSFRSPLKKSRSRHFTTALAAVASLSLALSACSTPSTGGDGESSDKSTKQFVVLENMELGNYNPLLGHGRNGESHIYDSLYRVSPGKNSKPKPVLADGEAKSNDDLTEWTVPLKKDISFSDGSSFGPEDVVATYKAIIDPRFASTEATAVESIDDVTPDGDHAVKFHLKHPDSEFDRRIYRAIAPSEAFDFTNPAKAEDMKINSDPIGTGPYKVTSLRPDEAILEARDGYWGDAPETEKIVIRHNTDDNTRAQQMRVGEGDGTMLEAKLADTVAKSKDISAEHIDSLDWRGISLPAAHPVAGDDAIRMAMNLSVDRQKMIDDIYAGHGTPTSTFITDAYGDAYDKDSEIPHDTKKAEKILDDAGWVKESDGIRVKDGQRAEMDVIYFPNRDAARKDLTLAAASDLKAIGIQINPVAKDSSAVTEEVYNSTPVMLGGGGEPYTIDGQIYHILHSKYAADGVGAKWDNASDYVNPEIDKLLDQARSESDKDKRNKIYKKVQQEYRKKPAMLALTYGAHSYVLNSHGMKTGDQIVEPHSHGSLFGPWYNIEEWHN</sequence>
<dbReference type="PROSITE" id="PS01040">
    <property type="entry name" value="SBP_BACTERIAL_5"/>
    <property type="match status" value="1"/>
</dbReference>
<organism evidence="6 7">
    <name type="scientific">Corynebacterium parakroppenstedtii</name>
    <dbReference type="NCBI Taxonomy" id="2828363"/>
    <lineage>
        <taxon>Bacteria</taxon>
        <taxon>Bacillati</taxon>
        <taxon>Actinomycetota</taxon>
        <taxon>Actinomycetes</taxon>
        <taxon>Mycobacteriales</taxon>
        <taxon>Corynebacteriaceae</taxon>
        <taxon>Corynebacterium</taxon>
    </lineage>
</organism>
<evidence type="ECO:0000256" key="1">
    <source>
        <dbReference type="ARBA" id="ARBA00004193"/>
    </source>
</evidence>
<proteinExistence type="inferred from homology"/>
<evidence type="ECO:0000313" key="7">
    <source>
        <dbReference type="Proteomes" id="UP001200604"/>
    </source>
</evidence>
<evidence type="ECO:0000256" key="3">
    <source>
        <dbReference type="ARBA" id="ARBA00022448"/>
    </source>
</evidence>
<dbReference type="EMBL" id="JAKJKU010000001">
    <property type="protein sequence ID" value="MCF6773028.1"/>
    <property type="molecule type" value="Genomic_DNA"/>
</dbReference>
<dbReference type="PIRSF" id="PIRSF002741">
    <property type="entry name" value="MppA"/>
    <property type="match status" value="1"/>
</dbReference>
<evidence type="ECO:0000259" key="5">
    <source>
        <dbReference type="Pfam" id="PF00496"/>
    </source>
</evidence>